<sequence>MREADGGVRGERLGGAQEGAVSGDGVGLPGVFDDVVAHASEGVDVTLDASLADVEAAGEVGGSAAASLKFISQGAEAFGFIPGFGLAGIGCAGCGGRDWCGVTHGP</sequence>
<feature type="compositionally biased region" description="Basic and acidic residues" evidence="1">
    <location>
        <begin position="1"/>
        <end position="12"/>
    </location>
</feature>
<protein>
    <submittedName>
        <fullName evidence="2">Uncharacterized protein</fullName>
    </submittedName>
</protein>
<dbReference type="EMBL" id="BMOR01000016">
    <property type="protein sequence ID" value="GGN42886.1"/>
    <property type="molecule type" value="Genomic_DNA"/>
</dbReference>
<name>A0ABQ2JC94_9DEIO</name>
<evidence type="ECO:0000256" key="1">
    <source>
        <dbReference type="SAM" id="MobiDB-lite"/>
    </source>
</evidence>
<proteinExistence type="predicted"/>
<comment type="caution">
    <text evidence="2">The sequence shown here is derived from an EMBL/GenBank/DDBJ whole genome shotgun (WGS) entry which is preliminary data.</text>
</comment>
<evidence type="ECO:0000313" key="2">
    <source>
        <dbReference type="EMBL" id="GGN42886.1"/>
    </source>
</evidence>
<reference evidence="3" key="1">
    <citation type="journal article" date="2019" name="Int. J. Syst. Evol. Microbiol.">
        <title>The Global Catalogue of Microorganisms (GCM) 10K type strain sequencing project: providing services to taxonomists for standard genome sequencing and annotation.</title>
        <authorList>
            <consortium name="The Broad Institute Genomics Platform"/>
            <consortium name="The Broad Institute Genome Sequencing Center for Infectious Disease"/>
            <person name="Wu L."/>
            <person name="Ma J."/>
        </authorList>
    </citation>
    <scope>NUCLEOTIDE SEQUENCE [LARGE SCALE GENOMIC DNA]</scope>
    <source>
        <strain evidence="3">JCM 16918</strain>
    </source>
</reference>
<feature type="region of interest" description="Disordered" evidence="1">
    <location>
        <begin position="1"/>
        <end position="26"/>
    </location>
</feature>
<evidence type="ECO:0000313" key="3">
    <source>
        <dbReference type="Proteomes" id="UP000645517"/>
    </source>
</evidence>
<organism evidence="2 3">
    <name type="scientific">Deinococcus daejeonensis</name>
    <dbReference type="NCBI Taxonomy" id="1007098"/>
    <lineage>
        <taxon>Bacteria</taxon>
        <taxon>Thermotogati</taxon>
        <taxon>Deinococcota</taxon>
        <taxon>Deinococci</taxon>
        <taxon>Deinococcales</taxon>
        <taxon>Deinococcaceae</taxon>
        <taxon>Deinococcus</taxon>
    </lineage>
</organism>
<accession>A0ABQ2JC94</accession>
<keyword evidence="3" id="KW-1185">Reference proteome</keyword>
<dbReference type="Proteomes" id="UP000645517">
    <property type="component" value="Unassembled WGS sequence"/>
</dbReference>
<gene>
    <name evidence="2" type="ORF">GCM10010842_29770</name>
</gene>